<feature type="chain" id="PRO_5037060365" evidence="1">
    <location>
        <begin position="20"/>
        <end position="428"/>
    </location>
</feature>
<gene>
    <name evidence="2" type="ORF">JEQ47_03460</name>
</gene>
<sequence>MKQWMVALAAMLAAGSAQAGESGDQLAQSLYDGTLRTLAEGAIAPCQAGEGDACFVLGLDGIVTAYETLAQGFYRHGAVTPDTPAAAMLLGMGSDTPSAPANPVPEPLSYEQFVELLDGFVATLDVAAGHMRQAGEGSAFVIPIDPLRVRIDLNGDGERDEGETLAILLVGLGEFSEIPTPDAVPQSSKSKSKGVEPIPPDATVGFDNADAIWFAGYANVTAAPVDLTLAHDFSDFFAAYMHRIFPEAGLPMQDYARGGTVMMDPDSDAFVADLIAAIHTAEFPVTDQARLAGVLERLRSITTLSRQHWEMILAETDDDRELVPSPSQTSLVPGREITQEVVGAWLATLDQVDLILDGELLLPHWRFDQGFNLKTYFETATETDLVMLFTGHDALPYLDDGPVADAADFAELNRVMGDDWPFFAIWFN</sequence>
<evidence type="ECO:0000313" key="2">
    <source>
        <dbReference type="EMBL" id="MBJ3783769.1"/>
    </source>
</evidence>
<keyword evidence="1" id="KW-0732">Signal</keyword>
<reference evidence="2" key="1">
    <citation type="submission" date="2020-12" db="EMBL/GenBank/DDBJ databases">
        <title>Devosia sp. MSA67 isolated from Mo River.</title>
        <authorList>
            <person name="Ma F."/>
            <person name="Zi Z."/>
        </authorList>
    </citation>
    <scope>NUCLEOTIDE SEQUENCE</scope>
    <source>
        <strain evidence="2">MSA67</strain>
    </source>
</reference>
<keyword evidence="3" id="KW-1185">Reference proteome</keyword>
<dbReference type="Proteomes" id="UP000602124">
    <property type="component" value="Unassembled WGS sequence"/>
</dbReference>
<dbReference type="AlphaFoldDB" id="A0A934MPW8"/>
<dbReference type="EMBL" id="JAEKMH010000001">
    <property type="protein sequence ID" value="MBJ3783769.1"/>
    <property type="molecule type" value="Genomic_DNA"/>
</dbReference>
<dbReference type="RefSeq" id="WP_198874991.1">
    <property type="nucleotide sequence ID" value="NZ_JAEKMH010000001.1"/>
</dbReference>
<organism evidence="2 3">
    <name type="scientific">Devosia sediminis</name>
    <dbReference type="NCBI Taxonomy" id="2798801"/>
    <lineage>
        <taxon>Bacteria</taxon>
        <taxon>Pseudomonadati</taxon>
        <taxon>Pseudomonadota</taxon>
        <taxon>Alphaproteobacteria</taxon>
        <taxon>Hyphomicrobiales</taxon>
        <taxon>Devosiaceae</taxon>
        <taxon>Devosia</taxon>
    </lineage>
</organism>
<comment type="caution">
    <text evidence="2">The sequence shown here is derived from an EMBL/GenBank/DDBJ whole genome shotgun (WGS) entry which is preliminary data.</text>
</comment>
<proteinExistence type="predicted"/>
<evidence type="ECO:0000313" key="3">
    <source>
        <dbReference type="Proteomes" id="UP000602124"/>
    </source>
</evidence>
<feature type="signal peptide" evidence="1">
    <location>
        <begin position="1"/>
        <end position="19"/>
    </location>
</feature>
<protein>
    <submittedName>
        <fullName evidence="2">Uncharacterized protein</fullName>
    </submittedName>
</protein>
<evidence type="ECO:0000256" key="1">
    <source>
        <dbReference type="SAM" id="SignalP"/>
    </source>
</evidence>
<name>A0A934MPW8_9HYPH</name>
<accession>A0A934MPW8</accession>